<dbReference type="PANTHER" id="PTHR10587:SF133">
    <property type="entry name" value="CHITIN DEACETYLASE 1-RELATED"/>
    <property type="match status" value="1"/>
</dbReference>
<accession>A0A9E6ZWF5</accession>
<evidence type="ECO:0000256" key="1">
    <source>
        <dbReference type="ARBA" id="ARBA00022723"/>
    </source>
</evidence>
<evidence type="ECO:0000313" key="5">
    <source>
        <dbReference type="Proteomes" id="UP000831290"/>
    </source>
</evidence>
<dbReference type="GO" id="GO:0016810">
    <property type="term" value="F:hydrolase activity, acting on carbon-nitrogen (but not peptide) bonds"/>
    <property type="evidence" value="ECO:0007669"/>
    <property type="project" value="InterPro"/>
</dbReference>
<gene>
    <name evidence="4" type="ORF">MQE35_06900</name>
</gene>
<keyword evidence="2" id="KW-0378">Hydrolase</keyword>
<dbReference type="AlphaFoldDB" id="A0A9E6ZWF5"/>
<dbReference type="InterPro" id="IPR002509">
    <property type="entry name" value="NODB_dom"/>
</dbReference>
<dbReference type="CDD" id="cd10917">
    <property type="entry name" value="CE4_NodB_like_6s_7s"/>
    <property type="match status" value="1"/>
</dbReference>
<protein>
    <submittedName>
        <fullName evidence="4">Polysaccharide deacetylase family protein</fullName>
    </submittedName>
</protein>
<dbReference type="GO" id="GO:0046872">
    <property type="term" value="F:metal ion binding"/>
    <property type="evidence" value="ECO:0007669"/>
    <property type="project" value="UniProtKB-KW"/>
</dbReference>
<dbReference type="KEGG" id="fbm:MQE35_06900"/>
<keyword evidence="5" id="KW-1185">Reference proteome</keyword>
<organism evidence="4 5">
    <name type="scientific">Abyssalbus ytuae</name>
    <dbReference type="NCBI Taxonomy" id="2926907"/>
    <lineage>
        <taxon>Bacteria</taxon>
        <taxon>Pseudomonadati</taxon>
        <taxon>Bacteroidota</taxon>
        <taxon>Flavobacteriia</taxon>
        <taxon>Flavobacteriales</taxon>
        <taxon>Flavobacteriaceae</taxon>
        <taxon>Abyssalbus</taxon>
    </lineage>
</organism>
<evidence type="ECO:0000259" key="3">
    <source>
        <dbReference type="PROSITE" id="PS51677"/>
    </source>
</evidence>
<name>A0A9E6ZWF5_9FLAO</name>
<reference evidence="4" key="1">
    <citation type="submission" date="2022-03" db="EMBL/GenBank/DDBJ databases">
        <title>Description of Abyssus ytuae gen. nov., sp. nov., a novel member of the family Flavobacteriaceae isolated from the sediment of Mariana Trench.</title>
        <authorList>
            <person name="Zhang J."/>
            <person name="Xu X."/>
        </authorList>
    </citation>
    <scope>NUCLEOTIDE SEQUENCE</scope>
    <source>
        <strain evidence="4">MT3330</strain>
    </source>
</reference>
<evidence type="ECO:0000256" key="2">
    <source>
        <dbReference type="ARBA" id="ARBA00022801"/>
    </source>
</evidence>
<dbReference type="Proteomes" id="UP000831290">
    <property type="component" value="Chromosome"/>
</dbReference>
<dbReference type="PANTHER" id="PTHR10587">
    <property type="entry name" value="GLYCOSYL TRANSFERASE-RELATED"/>
    <property type="match status" value="1"/>
</dbReference>
<dbReference type="InterPro" id="IPR011330">
    <property type="entry name" value="Glyco_hydro/deAcase_b/a-brl"/>
</dbReference>
<feature type="domain" description="NodB homology" evidence="3">
    <location>
        <begin position="27"/>
        <end position="202"/>
    </location>
</feature>
<proteinExistence type="predicted"/>
<dbReference type="GO" id="GO:0016020">
    <property type="term" value="C:membrane"/>
    <property type="evidence" value="ECO:0007669"/>
    <property type="project" value="TreeGrafter"/>
</dbReference>
<sequence length="209" mass="24070">MKLIPKTPGIVKFILSGYIWDIKTHEKSIYLTFDDGPTPFITNWVLDELSKYNAKATFFCIGKNVKTHPEIYKRIIEEGHSTGNHTFDHVKGWKTSVEEYIENTKKTAELVNSNLFRPPYGKITIPQGWALKKLGYKIIMWDVVAVDWDCKLDSETTYNNVINYTAPGSIIVFHDSVKAEKNMKYALTKVLEYFTKKGYTFKCIPAKVL</sequence>
<dbReference type="SUPFAM" id="SSF88713">
    <property type="entry name" value="Glycoside hydrolase/deacetylase"/>
    <property type="match status" value="1"/>
</dbReference>
<dbReference type="PROSITE" id="PS51677">
    <property type="entry name" value="NODB"/>
    <property type="match status" value="1"/>
</dbReference>
<dbReference type="Pfam" id="PF01522">
    <property type="entry name" value="Polysacc_deac_1"/>
    <property type="match status" value="1"/>
</dbReference>
<dbReference type="GO" id="GO:0005975">
    <property type="term" value="P:carbohydrate metabolic process"/>
    <property type="evidence" value="ECO:0007669"/>
    <property type="project" value="InterPro"/>
</dbReference>
<dbReference type="Gene3D" id="3.20.20.370">
    <property type="entry name" value="Glycoside hydrolase/deacetylase"/>
    <property type="match status" value="1"/>
</dbReference>
<dbReference type="RefSeq" id="WP_255845635.1">
    <property type="nucleotide sequence ID" value="NZ_CP094358.1"/>
</dbReference>
<keyword evidence="1" id="KW-0479">Metal-binding</keyword>
<dbReference type="InterPro" id="IPR050248">
    <property type="entry name" value="Polysacc_deacetylase_ArnD"/>
</dbReference>
<dbReference type="EMBL" id="CP094358">
    <property type="protein sequence ID" value="UOB19018.1"/>
    <property type="molecule type" value="Genomic_DNA"/>
</dbReference>
<evidence type="ECO:0000313" key="4">
    <source>
        <dbReference type="EMBL" id="UOB19018.1"/>
    </source>
</evidence>